<dbReference type="HOGENOM" id="CLU_1282538_0_0_12"/>
<reference evidence="2 3" key="1">
    <citation type="submission" date="2011-11" db="EMBL/GenBank/DDBJ databases">
        <title>Complete sequence of Spirochaeta sp. grapes.</title>
        <authorList>
            <consortium name="US DOE Joint Genome Institute"/>
            <person name="Lucas S."/>
            <person name="Han J."/>
            <person name="Lapidus A."/>
            <person name="Cheng J.-F."/>
            <person name="Goodwin L."/>
            <person name="Pitluck S."/>
            <person name="Peters L."/>
            <person name="Ovchinnikova G."/>
            <person name="Munk A.C."/>
            <person name="Detter J.C."/>
            <person name="Han C."/>
            <person name="Tapia R."/>
            <person name="Land M."/>
            <person name="Hauser L."/>
            <person name="Kyrpides N."/>
            <person name="Ivanova N."/>
            <person name="Pagani I."/>
            <person name="Ritalahtilisa K."/>
            <person name="Loeffler F."/>
            <person name="Woyke T."/>
        </authorList>
    </citation>
    <scope>NUCLEOTIDE SEQUENCE [LARGE SCALE GENOMIC DNA]</scope>
    <source>
        <strain evidence="3">ATCC BAA-1885 / DSM 22778 / Grapes</strain>
    </source>
</reference>
<dbReference type="eggNOG" id="ENOG50339NY">
    <property type="taxonomic scope" value="Bacteria"/>
</dbReference>
<dbReference type="Gene3D" id="2.160.20.120">
    <property type="match status" value="2"/>
</dbReference>
<feature type="domain" description="Putative auto-transporter adhesin head GIN" evidence="1">
    <location>
        <begin position="30"/>
        <end position="196"/>
    </location>
</feature>
<dbReference type="KEGG" id="sgp:SpiGrapes_1253"/>
<dbReference type="RefSeq" id="WP_014269916.1">
    <property type="nucleotide sequence ID" value="NC_016633.1"/>
</dbReference>
<dbReference type="STRING" id="158190.SpiGrapes_1253"/>
<name>G8QTA0_SPHPG</name>
<proteinExistence type="predicted"/>
<organism evidence="2 3">
    <name type="scientific">Sphaerochaeta pleomorpha (strain ATCC BAA-1885 / DSM 22778 / Grapes)</name>
    <dbReference type="NCBI Taxonomy" id="158190"/>
    <lineage>
        <taxon>Bacteria</taxon>
        <taxon>Pseudomonadati</taxon>
        <taxon>Spirochaetota</taxon>
        <taxon>Spirochaetia</taxon>
        <taxon>Spirochaetales</taxon>
        <taxon>Sphaerochaetaceae</taxon>
        <taxon>Sphaerochaeta</taxon>
    </lineage>
</organism>
<dbReference type="EMBL" id="CP003155">
    <property type="protein sequence ID" value="AEV29067.1"/>
    <property type="molecule type" value="Genomic_DNA"/>
</dbReference>
<gene>
    <name evidence="2" type="ordered locus">SpiGrapes_1253</name>
</gene>
<dbReference type="Pfam" id="PF10988">
    <property type="entry name" value="DUF2807"/>
    <property type="match status" value="1"/>
</dbReference>
<accession>G8QTA0</accession>
<dbReference type="InterPro" id="IPR021255">
    <property type="entry name" value="DUF2807"/>
</dbReference>
<keyword evidence="3" id="KW-1185">Reference proteome</keyword>
<dbReference type="Proteomes" id="UP000005632">
    <property type="component" value="Chromosome"/>
</dbReference>
<protein>
    <recommendedName>
        <fullName evidence="1">Putative auto-transporter adhesin head GIN domain-containing protein</fullName>
    </recommendedName>
</protein>
<dbReference type="AlphaFoldDB" id="G8QTA0"/>
<sequence length="215" mass="23550">MKRVAMLLALATGDFGSNKRKRQVRTLPRFSSVTLNGLGTVHLHQGPQEVVITMDERLFDLFVTEVKGRVLHMGFSHWSLLRSLWFLFQTDKGRIDITLPEIEAVNVNGKGTVLSDPLTAESLEVALHGASSITLQGNVSKLRIVSTGAARFEGRHLVAERCSVKMNGSGRIEIEAKEKLNASVIGAGKLVYWGEPKVTVKTTGASTVKKGEDRK</sequence>
<evidence type="ECO:0000313" key="3">
    <source>
        <dbReference type="Proteomes" id="UP000005632"/>
    </source>
</evidence>
<evidence type="ECO:0000259" key="1">
    <source>
        <dbReference type="Pfam" id="PF10988"/>
    </source>
</evidence>
<evidence type="ECO:0000313" key="2">
    <source>
        <dbReference type="EMBL" id="AEV29067.1"/>
    </source>
</evidence>
<dbReference type="OrthoDB" id="680270at2"/>